<evidence type="ECO:0000313" key="3">
    <source>
        <dbReference type="Proteomes" id="UP001500968"/>
    </source>
</evidence>
<feature type="domain" description="AAA+ ATPase" evidence="1">
    <location>
        <begin position="20"/>
        <end position="341"/>
    </location>
</feature>
<dbReference type="RefSeq" id="WP_324689241.1">
    <property type="nucleotide sequence ID" value="NZ_BAABCR010000015.1"/>
</dbReference>
<dbReference type="EMBL" id="BAABCR010000015">
    <property type="protein sequence ID" value="GAA4032714.1"/>
    <property type="molecule type" value="Genomic_DNA"/>
</dbReference>
<dbReference type="InterPro" id="IPR027417">
    <property type="entry name" value="P-loop_NTPase"/>
</dbReference>
<gene>
    <name evidence="2" type="ORF">GCM10022386_16200</name>
</gene>
<dbReference type="PANTHER" id="PTHR43581">
    <property type="entry name" value="ATP/GTP PHOSPHATASE"/>
    <property type="match status" value="1"/>
</dbReference>
<dbReference type="CDD" id="cd00267">
    <property type="entry name" value="ABC_ATPase"/>
    <property type="match status" value="1"/>
</dbReference>
<dbReference type="InterPro" id="IPR051396">
    <property type="entry name" value="Bact_Antivir_Def_Nuclease"/>
</dbReference>
<dbReference type="SMART" id="SM00382">
    <property type="entry name" value="AAA"/>
    <property type="match status" value="1"/>
</dbReference>
<name>A0ABP7TXF4_9FLAO</name>
<protein>
    <recommendedName>
        <fullName evidence="1">AAA+ ATPase domain-containing protein</fullName>
    </recommendedName>
</protein>
<reference evidence="3" key="1">
    <citation type="journal article" date="2019" name="Int. J. Syst. Evol. Microbiol.">
        <title>The Global Catalogue of Microorganisms (GCM) 10K type strain sequencing project: providing services to taxonomists for standard genome sequencing and annotation.</title>
        <authorList>
            <consortium name="The Broad Institute Genomics Platform"/>
            <consortium name="The Broad Institute Genome Sequencing Center for Infectious Disease"/>
            <person name="Wu L."/>
            <person name="Ma J."/>
        </authorList>
    </citation>
    <scope>NUCLEOTIDE SEQUENCE [LARGE SCALE GENOMIC DNA]</scope>
    <source>
        <strain evidence="3">JCM 17064</strain>
    </source>
</reference>
<comment type="caution">
    <text evidence="2">The sequence shown here is derived from an EMBL/GenBank/DDBJ whole genome shotgun (WGS) entry which is preliminary data.</text>
</comment>
<dbReference type="PANTHER" id="PTHR43581:SF4">
    <property type="entry name" value="ATP_GTP PHOSPHATASE"/>
    <property type="match status" value="1"/>
</dbReference>
<keyword evidence="3" id="KW-1185">Reference proteome</keyword>
<proteinExistence type="predicted"/>
<dbReference type="SUPFAM" id="SSF52540">
    <property type="entry name" value="P-loop containing nucleoside triphosphate hydrolases"/>
    <property type="match status" value="1"/>
</dbReference>
<dbReference type="Gene3D" id="3.40.50.300">
    <property type="entry name" value="P-loop containing nucleotide triphosphate hydrolases"/>
    <property type="match status" value="1"/>
</dbReference>
<sequence length="597" mass="69021">MELEIPANKIYNHPQTLQLDSSVMTFVGENGCGKSAILESIFKKYLVDIQQDTDLFAFSSGNNESFSSIFQKNIRNIEKLVVDDLNYDEEENASSRIDNAINTIYFDRSWVRLLLFFSTSLKRNGKVIEYLKSKNLVDVDEQGNDTSTRIYFPFRVRRNYNYKIFNARQREAIEPDYQSVRRTFLHQYLVKFIESLYGNLDIEEEDERIVKSRCWIKAEDSALIFGNDANRIFTFLAWATNYDQFIFRDDCELFFKDSLELNQLSDGEHQLLAIYAMIDLFDSEKALFLLDEVDSHLYYRNIQKLWDVFGTINGKVITTTHSADSIILNEFSNIKLVEKGKIENDIVANKILDRLESLSAGGNYKLSVAGKVKYLALVEDYFDWFIFTELCKRKVPDFDLNVMQQIHYIKCSSGYQNSSQRFGNSKLDWIESFRREHANPNTKSIFLICDRDNLSPDDVRDNGLVVNSVPAGRTSTISLRGTGNKTAYLMSWKRREIENYLLSYSMLSNYGKLNEINNHLAPINQLIQNNPCDNNDVRNLDVKSMLQPLYLKDGLTLVPNDESGVDYNKLSAIISEIPADEISEDILNVYNFIKGKI</sequence>
<organism evidence="2 3">
    <name type="scientific">Flavobacterium cheonhonense</name>
    <dbReference type="NCBI Taxonomy" id="706185"/>
    <lineage>
        <taxon>Bacteria</taxon>
        <taxon>Pseudomonadati</taxon>
        <taxon>Bacteroidota</taxon>
        <taxon>Flavobacteriia</taxon>
        <taxon>Flavobacteriales</taxon>
        <taxon>Flavobacteriaceae</taxon>
        <taxon>Flavobacterium</taxon>
    </lineage>
</organism>
<evidence type="ECO:0000313" key="2">
    <source>
        <dbReference type="EMBL" id="GAA4032714.1"/>
    </source>
</evidence>
<accession>A0ABP7TXF4</accession>
<dbReference type="Pfam" id="PF13304">
    <property type="entry name" value="AAA_21"/>
    <property type="match status" value="1"/>
</dbReference>
<dbReference type="InterPro" id="IPR003593">
    <property type="entry name" value="AAA+_ATPase"/>
</dbReference>
<evidence type="ECO:0000259" key="1">
    <source>
        <dbReference type="SMART" id="SM00382"/>
    </source>
</evidence>
<dbReference type="InterPro" id="IPR003959">
    <property type="entry name" value="ATPase_AAA_core"/>
</dbReference>
<dbReference type="Proteomes" id="UP001500968">
    <property type="component" value="Unassembled WGS sequence"/>
</dbReference>